<name>A0A2U1KK99_ARTAN</name>
<gene>
    <name evidence="5" type="ORF">CTI12_AA593040</name>
</gene>
<dbReference type="SUPFAM" id="SSF51735">
    <property type="entry name" value="NAD(P)-binding Rossmann-fold domains"/>
    <property type="match status" value="1"/>
</dbReference>
<evidence type="ECO:0000256" key="2">
    <source>
        <dbReference type="ARBA" id="ARBA00023027"/>
    </source>
</evidence>
<keyword evidence="2" id="KW-0520">NAD</keyword>
<evidence type="ECO:0000256" key="1">
    <source>
        <dbReference type="ARBA" id="ARBA00007637"/>
    </source>
</evidence>
<dbReference type="Pfam" id="PF16363">
    <property type="entry name" value="GDP_Man_Dehyd"/>
    <property type="match status" value="1"/>
</dbReference>
<evidence type="ECO:0000313" key="5">
    <source>
        <dbReference type="EMBL" id="PWA37168.1"/>
    </source>
</evidence>
<dbReference type="Gene3D" id="3.40.50.720">
    <property type="entry name" value="NAD(P)-binding Rossmann-like Domain"/>
    <property type="match status" value="1"/>
</dbReference>
<proteinExistence type="inferred from homology"/>
<dbReference type="InterPro" id="IPR036291">
    <property type="entry name" value="NAD(P)-bd_dom_sf"/>
</dbReference>
<comment type="caution">
    <text evidence="5">The sequence shown here is derived from an EMBL/GenBank/DDBJ whole genome shotgun (WGS) entry which is preliminary data.</text>
</comment>
<dbReference type="OrthoDB" id="1732621at2759"/>
<sequence length="67" mass="7485">MAREVSLVWINDVGLLKKLFELVSFNHVMHLAAQAGVRYAMQNPSSYIHSNIAGFVNLLEICKNANP</sequence>
<keyword evidence="6" id="KW-1185">Reference proteome</keyword>
<dbReference type="EMBL" id="PKPP01017147">
    <property type="protein sequence ID" value="PWA37168.1"/>
    <property type="molecule type" value="Genomic_DNA"/>
</dbReference>
<dbReference type="PANTHER" id="PTHR43574">
    <property type="entry name" value="EPIMERASE-RELATED"/>
    <property type="match status" value="1"/>
</dbReference>
<dbReference type="STRING" id="35608.A0A2U1KK99"/>
<dbReference type="AlphaFoldDB" id="A0A2U1KK99"/>
<dbReference type="Proteomes" id="UP000245207">
    <property type="component" value="Unassembled WGS sequence"/>
</dbReference>
<feature type="domain" description="NAD(P)-binding" evidence="4">
    <location>
        <begin position="10"/>
        <end position="65"/>
    </location>
</feature>
<dbReference type="GO" id="GO:0016853">
    <property type="term" value="F:isomerase activity"/>
    <property type="evidence" value="ECO:0007669"/>
    <property type="project" value="UniProtKB-KW"/>
</dbReference>
<reference evidence="5 6" key="1">
    <citation type="journal article" date="2018" name="Mol. Plant">
        <title>The genome of Artemisia annua provides insight into the evolution of Asteraceae family and artemisinin biosynthesis.</title>
        <authorList>
            <person name="Shen Q."/>
            <person name="Zhang L."/>
            <person name="Liao Z."/>
            <person name="Wang S."/>
            <person name="Yan T."/>
            <person name="Shi P."/>
            <person name="Liu M."/>
            <person name="Fu X."/>
            <person name="Pan Q."/>
            <person name="Wang Y."/>
            <person name="Lv Z."/>
            <person name="Lu X."/>
            <person name="Zhang F."/>
            <person name="Jiang W."/>
            <person name="Ma Y."/>
            <person name="Chen M."/>
            <person name="Hao X."/>
            <person name="Li L."/>
            <person name="Tang Y."/>
            <person name="Lv G."/>
            <person name="Zhou Y."/>
            <person name="Sun X."/>
            <person name="Brodelius P.E."/>
            <person name="Rose J.K.C."/>
            <person name="Tang K."/>
        </authorList>
    </citation>
    <scope>NUCLEOTIDE SEQUENCE [LARGE SCALE GENOMIC DNA]</scope>
    <source>
        <strain evidence="6">cv. Huhao1</strain>
        <tissue evidence="5">Leaf</tissue>
    </source>
</reference>
<evidence type="ECO:0000313" key="6">
    <source>
        <dbReference type="Proteomes" id="UP000245207"/>
    </source>
</evidence>
<protein>
    <submittedName>
        <fullName evidence="5">UDP-glucuronate 4-epimerase 3</fullName>
    </submittedName>
</protein>
<keyword evidence="3" id="KW-0413">Isomerase</keyword>
<organism evidence="5 6">
    <name type="scientific">Artemisia annua</name>
    <name type="common">Sweet wormwood</name>
    <dbReference type="NCBI Taxonomy" id="35608"/>
    <lineage>
        <taxon>Eukaryota</taxon>
        <taxon>Viridiplantae</taxon>
        <taxon>Streptophyta</taxon>
        <taxon>Embryophyta</taxon>
        <taxon>Tracheophyta</taxon>
        <taxon>Spermatophyta</taxon>
        <taxon>Magnoliopsida</taxon>
        <taxon>eudicotyledons</taxon>
        <taxon>Gunneridae</taxon>
        <taxon>Pentapetalae</taxon>
        <taxon>asterids</taxon>
        <taxon>campanulids</taxon>
        <taxon>Asterales</taxon>
        <taxon>Asteraceae</taxon>
        <taxon>Asteroideae</taxon>
        <taxon>Anthemideae</taxon>
        <taxon>Artemisiinae</taxon>
        <taxon>Artemisia</taxon>
    </lineage>
</organism>
<accession>A0A2U1KK99</accession>
<dbReference type="InterPro" id="IPR016040">
    <property type="entry name" value="NAD(P)-bd_dom"/>
</dbReference>
<comment type="similarity">
    <text evidence="1">Belongs to the NAD(P)-dependent epimerase/dehydratase family.</text>
</comment>
<evidence type="ECO:0000259" key="4">
    <source>
        <dbReference type="Pfam" id="PF16363"/>
    </source>
</evidence>
<evidence type="ECO:0000256" key="3">
    <source>
        <dbReference type="ARBA" id="ARBA00023235"/>
    </source>
</evidence>